<dbReference type="GO" id="GO:0032259">
    <property type="term" value="P:methylation"/>
    <property type="evidence" value="ECO:0007669"/>
    <property type="project" value="UniProtKB-KW"/>
</dbReference>
<evidence type="ECO:0000256" key="1">
    <source>
        <dbReference type="ARBA" id="ARBA00022679"/>
    </source>
</evidence>
<reference evidence="10 11" key="1">
    <citation type="journal article" date="2015" name="Microbiome">
        <title>Genomic resolution of linkages in carbon, nitrogen, and sulfur cycling among widespread estuary sediment bacteria.</title>
        <authorList>
            <person name="Baker B.J."/>
            <person name="Lazar C.S."/>
            <person name="Teske A.P."/>
            <person name="Dick G.J."/>
        </authorList>
    </citation>
    <scope>NUCLEOTIDE SEQUENCE [LARGE SCALE GENOMIC DNA]</scope>
    <source>
        <strain evidence="10">SM23_42</strain>
    </source>
</reference>
<dbReference type="PANTHER" id="PTHR43675">
    <property type="entry name" value="ARSENITE METHYLTRANSFERASE"/>
    <property type="match status" value="1"/>
</dbReference>
<dbReference type="PATRIC" id="fig|1703779.3.peg.2185"/>
<keyword evidence="2" id="KW-0949">S-adenosyl-L-methionine</keyword>
<evidence type="ECO:0000256" key="3">
    <source>
        <dbReference type="ARBA" id="ARBA00034487"/>
    </source>
</evidence>
<dbReference type="Gene3D" id="3.40.50.150">
    <property type="entry name" value="Vaccinia Virus protein VP39"/>
    <property type="match status" value="1"/>
</dbReference>
<organism evidence="10 11">
    <name type="scientific">candidate division WOR_3 bacterium SM23_42</name>
    <dbReference type="NCBI Taxonomy" id="1703779"/>
    <lineage>
        <taxon>Bacteria</taxon>
        <taxon>Bacteria division WOR-3</taxon>
    </lineage>
</organism>
<dbReference type="InterPro" id="IPR026669">
    <property type="entry name" value="Arsenite_MeTrfase-like"/>
</dbReference>
<evidence type="ECO:0000256" key="7">
    <source>
        <dbReference type="ARBA" id="ARBA00047943"/>
    </source>
</evidence>
<comment type="catalytic activity">
    <reaction evidence="8">
        <text>arsenic triglutathione + 3 [thioredoxin]-dithiol + 3 S-adenosyl-L-methionine = trimethylarsine + 3 [thioredoxin]-disulfide + 3 glutathione + 3 S-adenosyl-L-homocysteine + 3 H(+)</text>
        <dbReference type="Rhea" id="RHEA:69432"/>
        <dbReference type="Rhea" id="RHEA-COMP:10698"/>
        <dbReference type="Rhea" id="RHEA-COMP:10700"/>
        <dbReference type="ChEBI" id="CHEBI:15378"/>
        <dbReference type="ChEBI" id="CHEBI:27130"/>
        <dbReference type="ChEBI" id="CHEBI:29950"/>
        <dbReference type="ChEBI" id="CHEBI:50058"/>
        <dbReference type="ChEBI" id="CHEBI:57856"/>
        <dbReference type="ChEBI" id="CHEBI:57925"/>
        <dbReference type="ChEBI" id="CHEBI:59789"/>
        <dbReference type="ChEBI" id="CHEBI:183640"/>
        <dbReference type="EC" id="2.1.1.137"/>
    </reaction>
</comment>
<dbReference type="NCBIfam" id="NF008823">
    <property type="entry name" value="PRK11873.1"/>
    <property type="match status" value="1"/>
</dbReference>
<comment type="caution">
    <text evidence="10">The sequence shown here is derived from an EMBL/GenBank/DDBJ whole genome shotgun (WGS) entry which is preliminary data.</text>
</comment>
<evidence type="ECO:0000256" key="2">
    <source>
        <dbReference type="ARBA" id="ARBA00022691"/>
    </source>
</evidence>
<evidence type="ECO:0000256" key="5">
    <source>
        <dbReference type="ARBA" id="ARBA00034545"/>
    </source>
</evidence>
<evidence type="ECO:0000259" key="9">
    <source>
        <dbReference type="Pfam" id="PF13847"/>
    </source>
</evidence>
<evidence type="ECO:0000313" key="10">
    <source>
        <dbReference type="EMBL" id="KPK63350.1"/>
    </source>
</evidence>
<comment type="catalytic activity">
    <reaction evidence="7">
        <text>arsenic triglutathione + 2 [thioredoxin]-dithiol + 2 S-adenosyl-L-methionine + H2O = dimethylarsinous acid + 2 [thioredoxin]-disulfide + 3 glutathione + 2 S-adenosyl-L-homocysteine + 2 H(+)</text>
        <dbReference type="Rhea" id="RHEA:69464"/>
        <dbReference type="Rhea" id="RHEA-COMP:10698"/>
        <dbReference type="Rhea" id="RHEA-COMP:10700"/>
        <dbReference type="ChEBI" id="CHEBI:15377"/>
        <dbReference type="ChEBI" id="CHEBI:15378"/>
        <dbReference type="ChEBI" id="CHEBI:23808"/>
        <dbReference type="ChEBI" id="CHEBI:29950"/>
        <dbReference type="ChEBI" id="CHEBI:50058"/>
        <dbReference type="ChEBI" id="CHEBI:57856"/>
        <dbReference type="ChEBI" id="CHEBI:57925"/>
        <dbReference type="ChEBI" id="CHEBI:59789"/>
        <dbReference type="ChEBI" id="CHEBI:183640"/>
        <dbReference type="EC" id="2.1.1.137"/>
    </reaction>
</comment>
<evidence type="ECO:0000256" key="6">
    <source>
        <dbReference type="ARBA" id="ARBA00047941"/>
    </source>
</evidence>
<dbReference type="EC" id="2.1.1.137" evidence="4"/>
<name>A0A0S8FRK1_UNCW3</name>
<proteinExistence type="inferred from homology"/>
<dbReference type="InterPro" id="IPR025714">
    <property type="entry name" value="Methyltranfer_dom"/>
</dbReference>
<dbReference type="GO" id="GO:0030791">
    <property type="term" value="F:arsenite methyltransferase activity"/>
    <property type="evidence" value="ECO:0007669"/>
    <property type="project" value="UniProtKB-EC"/>
</dbReference>
<gene>
    <name evidence="10" type="ORF">AMJ83_07180</name>
</gene>
<dbReference type="PANTHER" id="PTHR43675:SF8">
    <property type="entry name" value="ARSENITE METHYLTRANSFERASE"/>
    <property type="match status" value="1"/>
</dbReference>
<dbReference type="Pfam" id="PF13847">
    <property type="entry name" value="Methyltransf_31"/>
    <property type="match status" value="1"/>
</dbReference>
<evidence type="ECO:0000256" key="4">
    <source>
        <dbReference type="ARBA" id="ARBA00034521"/>
    </source>
</evidence>
<comment type="similarity">
    <text evidence="3">Belongs to the methyltransferase superfamily. Arsenite methyltransferase family.</text>
</comment>
<dbReference type="Proteomes" id="UP000051373">
    <property type="component" value="Unassembled WGS sequence"/>
</dbReference>
<dbReference type="AlphaFoldDB" id="A0A0S8FRK1"/>
<keyword evidence="10" id="KW-0489">Methyltransferase</keyword>
<keyword evidence="1 10" id="KW-0808">Transferase</keyword>
<dbReference type="STRING" id="1703779.AMJ83_07180"/>
<accession>A0A0S8FRK1</accession>
<evidence type="ECO:0000256" key="8">
    <source>
        <dbReference type="ARBA" id="ARBA00048428"/>
    </source>
</evidence>
<dbReference type="SUPFAM" id="SSF53335">
    <property type="entry name" value="S-adenosyl-L-methionine-dependent methyltransferases"/>
    <property type="match status" value="1"/>
</dbReference>
<feature type="domain" description="Methyltransferase" evidence="9">
    <location>
        <begin position="73"/>
        <end position="218"/>
    </location>
</feature>
<dbReference type="EMBL" id="LJUJ01000014">
    <property type="protein sequence ID" value="KPK63350.1"/>
    <property type="molecule type" value="Genomic_DNA"/>
</dbReference>
<dbReference type="CDD" id="cd02440">
    <property type="entry name" value="AdoMet_MTases"/>
    <property type="match status" value="1"/>
</dbReference>
<dbReference type="InterPro" id="IPR029063">
    <property type="entry name" value="SAM-dependent_MTases_sf"/>
</dbReference>
<sequence>MKDDEIKQIVRKSYAKAAKRTSCCGPQASSESTPCADTKIQGVGYSAAELEAVPEGSNLGLGCGNPVAIASLKVGETVLDLGSGAGFDCFLAAKKVGKDGRIIGVDMTPEMVDKARENAQKGNYSNVEFRLGEIEHLPVADNSVDVIISNCVINLAPNKHDVMKEAYRVLKPGGRIAISDLALRGELPKKIRDNMAAYVSCVAGAIHLDDYEKAVRSAGFRDVKFTLNEAASAGDADAEKEAAKALKLNSEEYKSLSNTVVSAHIEAWK</sequence>
<comment type="catalytic activity">
    <reaction evidence="6">
        <text>arsenic triglutathione + [thioredoxin]-dithiol + S-adenosyl-L-methionine + 2 H2O = methylarsonous acid + [thioredoxin]-disulfide + 3 glutathione + S-adenosyl-L-homocysteine + H(+)</text>
        <dbReference type="Rhea" id="RHEA:69460"/>
        <dbReference type="Rhea" id="RHEA-COMP:10698"/>
        <dbReference type="Rhea" id="RHEA-COMP:10700"/>
        <dbReference type="ChEBI" id="CHEBI:15377"/>
        <dbReference type="ChEBI" id="CHEBI:15378"/>
        <dbReference type="ChEBI" id="CHEBI:17826"/>
        <dbReference type="ChEBI" id="CHEBI:29950"/>
        <dbReference type="ChEBI" id="CHEBI:50058"/>
        <dbReference type="ChEBI" id="CHEBI:57856"/>
        <dbReference type="ChEBI" id="CHEBI:57925"/>
        <dbReference type="ChEBI" id="CHEBI:59789"/>
        <dbReference type="ChEBI" id="CHEBI:183640"/>
        <dbReference type="EC" id="2.1.1.137"/>
    </reaction>
</comment>
<evidence type="ECO:0000313" key="11">
    <source>
        <dbReference type="Proteomes" id="UP000051373"/>
    </source>
</evidence>
<protein>
    <recommendedName>
        <fullName evidence="5">Arsenite methyltransferase</fullName>
        <ecNumber evidence="4">2.1.1.137</ecNumber>
    </recommendedName>
</protein>